<dbReference type="InterPro" id="IPR051532">
    <property type="entry name" value="Ester_Hydrolysis_Enzymes"/>
</dbReference>
<dbReference type="CDD" id="cd01839">
    <property type="entry name" value="SGNH_arylesterase_like"/>
    <property type="match status" value="1"/>
</dbReference>
<dbReference type="AlphaFoldDB" id="A0A1M7KUL3"/>
<dbReference type="Pfam" id="PF13472">
    <property type="entry name" value="Lipase_GDSL_2"/>
    <property type="match status" value="1"/>
</dbReference>
<evidence type="ECO:0000313" key="3">
    <source>
        <dbReference type="Proteomes" id="UP000186002"/>
    </source>
</evidence>
<reference evidence="2 3" key="1">
    <citation type="submission" date="2016-11" db="EMBL/GenBank/DDBJ databases">
        <authorList>
            <person name="Jaros S."/>
            <person name="Januszkiewicz K."/>
            <person name="Wedrychowicz H."/>
        </authorList>
    </citation>
    <scope>NUCLEOTIDE SEQUENCE [LARGE SCALE GENOMIC DNA]</scope>
    <source>
        <strain evidence="2 3">DSM 22153</strain>
    </source>
</reference>
<feature type="domain" description="SGNH hydrolase-type esterase" evidence="1">
    <location>
        <begin position="8"/>
        <end position="187"/>
    </location>
</feature>
<dbReference type="GO" id="GO:0016788">
    <property type="term" value="F:hydrolase activity, acting on ester bonds"/>
    <property type="evidence" value="ECO:0007669"/>
    <property type="project" value="UniProtKB-ARBA"/>
</dbReference>
<gene>
    <name evidence="2" type="ORF">SAMN05444272_2970</name>
</gene>
<protein>
    <submittedName>
        <fullName evidence="2">Lysophospholipase L1</fullName>
    </submittedName>
</protein>
<proteinExistence type="predicted"/>
<name>A0A1M7KUL3_9HYPH</name>
<organism evidence="2 3">
    <name type="scientific">Roseibium suaedae</name>
    <dbReference type="NCBI Taxonomy" id="735517"/>
    <lineage>
        <taxon>Bacteria</taxon>
        <taxon>Pseudomonadati</taxon>
        <taxon>Pseudomonadota</taxon>
        <taxon>Alphaproteobacteria</taxon>
        <taxon>Hyphomicrobiales</taxon>
        <taxon>Stappiaceae</taxon>
        <taxon>Roseibium</taxon>
    </lineage>
</organism>
<sequence length="214" mass="23201">MVMKSVLCFGDSLTWGHDPETGARHAYEDRWTSVLQKSLGHGVRVIPEALGGRTTVFDDHTSAADRNGAKILPTLLQSHAPLDLVILMLGTNDLKEYLGQTAIAAERGMRRIVQIIQNHDFGKTGQTPSILILSPPHICKTGDKEMDDFMSLKRKEVKKLAARYELLADETGCGFMDMSTVAKPSPVDGVHLDAVETRAIGAAVAPIAAAMLLI</sequence>
<dbReference type="Proteomes" id="UP000186002">
    <property type="component" value="Unassembled WGS sequence"/>
</dbReference>
<dbReference type="InterPro" id="IPR013830">
    <property type="entry name" value="SGNH_hydro"/>
</dbReference>
<evidence type="ECO:0000313" key="2">
    <source>
        <dbReference type="EMBL" id="SHM68737.1"/>
    </source>
</evidence>
<dbReference type="Gene3D" id="3.40.50.1110">
    <property type="entry name" value="SGNH hydrolase"/>
    <property type="match status" value="1"/>
</dbReference>
<dbReference type="PANTHER" id="PTHR30383:SF29">
    <property type="entry name" value="SGNH HYDROLASE-TYPE ESTERASE DOMAIN-CONTAINING PROTEIN"/>
    <property type="match status" value="1"/>
</dbReference>
<dbReference type="STRING" id="735517.SAMN05444272_2970"/>
<evidence type="ECO:0000259" key="1">
    <source>
        <dbReference type="Pfam" id="PF13472"/>
    </source>
</evidence>
<accession>A0A1M7KUL3</accession>
<dbReference type="SUPFAM" id="SSF52266">
    <property type="entry name" value="SGNH hydrolase"/>
    <property type="match status" value="1"/>
</dbReference>
<dbReference type="EMBL" id="FRBW01000003">
    <property type="protein sequence ID" value="SHM68737.1"/>
    <property type="molecule type" value="Genomic_DNA"/>
</dbReference>
<keyword evidence="3" id="KW-1185">Reference proteome</keyword>
<dbReference type="InterPro" id="IPR036514">
    <property type="entry name" value="SGNH_hydro_sf"/>
</dbReference>
<dbReference type="PANTHER" id="PTHR30383">
    <property type="entry name" value="THIOESTERASE 1/PROTEASE 1/LYSOPHOSPHOLIPASE L1"/>
    <property type="match status" value="1"/>
</dbReference>